<gene>
    <name evidence="2" type="ORF">ESY86_07165</name>
</gene>
<organism evidence="2 3">
    <name type="scientific">Subsaximicrobium wynnwilliamsii</name>
    <dbReference type="NCBI Taxonomy" id="291179"/>
    <lineage>
        <taxon>Bacteria</taxon>
        <taxon>Pseudomonadati</taxon>
        <taxon>Bacteroidota</taxon>
        <taxon>Flavobacteriia</taxon>
        <taxon>Flavobacteriales</taxon>
        <taxon>Flavobacteriaceae</taxon>
        <taxon>Subsaximicrobium</taxon>
    </lineage>
</organism>
<keyword evidence="3" id="KW-1185">Reference proteome</keyword>
<feature type="transmembrane region" description="Helical" evidence="1">
    <location>
        <begin position="124"/>
        <end position="144"/>
    </location>
</feature>
<dbReference type="EMBL" id="VORO01000006">
    <property type="protein sequence ID" value="TXD89560.1"/>
    <property type="molecule type" value="Genomic_DNA"/>
</dbReference>
<proteinExistence type="predicted"/>
<evidence type="ECO:0000313" key="3">
    <source>
        <dbReference type="Proteomes" id="UP000321578"/>
    </source>
</evidence>
<name>A0A5C6ZHY4_9FLAO</name>
<keyword evidence="1" id="KW-1133">Transmembrane helix</keyword>
<keyword evidence="1" id="KW-0472">Membrane</keyword>
<dbReference type="Proteomes" id="UP000321578">
    <property type="component" value="Unassembled WGS sequence"/>
</dbReference>
<dbReference type="OrthoDB" id="823324at2"/>
<keyword evidence="1" id="KW-0812">Transmembrane</keyword>
<dbReference type="RefSeq" id="WP_147085918.1">
    <property type="nucleotide sequence ID" value="NZ_VORM01000012.1"/>
</dbReference>
<reference evidence="2 3" key="1">
    <citation type="submission" date="2019-08" db="EMBL/GenBank/DDBJ databases">
        <title>Genomes of Subsaximicrobium wynnwilliamsii strains.</title>
        <authorList>
            <person name="Bowman J.P."/>
        </authorList>
    </citation>
    <scope>NUCLEOTIDE SEQUENCE [LARGE SCALE GENOMIC DNA]</scope>
    <source>
        <strain evidence="2 3">2-80-2</strain>
    </source>
</reference>
<comment type="caution">
    <text evidence="2">The sequence shown here is derived from an EMBL/GenBank/DDBJ whole genome shotgun (WGS) entry which is preliminary data.</text>
</comment>
<evidence type="ECO:0000256" key="1">
    <source>
        <dbReference type="SAM" id="Phobius"/>
    </source>
</evidence>
<protein>
    <submittedName>
        <fullName evidence="2">Uncharacterized protein</fullName>
    </submittedName>
</protein>
<accession>A0A5C6ZHY4</accession>
<evidence type="ECO:0000313" key="2">
    <source>
        <dbReference type="EMBL" id="TXD89560.1"/>
    </source>
</evidence>
<sequence length="208" mass="23556">MKKISPYKQIDEALLALDNGGRFYNILTKSNDGIISQSELGKIGGLFNDKQKMILFLEMSMISFEDEEKEIILSKLDGDLKQTYLKYKSQKLLPSEANEKGILASNAILTGVPKLVDKKSDFNGFIMVPIMAGKAMIFVMIPIIDNYNIYELRDEKTSDTFIIAHSRNSEKLPNKKIIIAGLLKELKSEKNEDSKTVKFLEANYYISN</sequence>
<dbReference type="AlphaFoldDB" id="A0A5C6ZHY4"/>